<evidence type="ECO:0000313" key="6">
    <source>
        <dbReference type="Proteomes" id="UP001642409"/>
    </source>
</evidence>
<feature type="region of interest" description="Disordered" evidence="1">
    <location>
        <begin position="129"/>
        <end position="172"/>
    </location>
</feature>
<evidence type="ECO:0000256" key="1">
    <source>
        <dbReference type="SAM" id="MobiDB-lite"/>
    </source>
</evidence>
<evidence type="ECO:0000313" key="4">
    <source>
        <dbReference type="EMBL" id="CAL6004843.1"/>
    </source>
</evidence>
<accession>A0AA86P7U4</accession>
<reference evidence="4 6" key="2">
    <citation type="submission" date="2024-07" db="EMBL/GenBank/DDBJ databases">
        <authorList>
            <person name="Akdeniz Z."/>
        </authorList>
    </citation>
    <scope>NUCLEOTIDE SEQUENCE [LARGE SCALE GENOMIC DNA]</scope>
</reference>
<keyword evidence="6" id="KW-1185">Reference proteome</keyword>
<feature type="compositionally biased region" description="Basic and acidic residues" evidence="1">
    <location>
        <begin position="242"/>
        <end position="288"/>
    </location>
</feature>
<dbReference type="EMBL" id="CATOUU010000544">
    <property type="protein sequence ID" value="CAI9933599.1"/>
    <property type="molecule type" value="Genomic_DNA"/>
</dbReference>
<proteinExistence type="predicted"/>
<dbReference type="EMBL" id="CATOUU010000424">
    <property type="protein sequence ID" value="CAI9929155.1"/>
    <property type="molecule type" value="Genomic_DNA"/>
</dbReference>
<organism evidence="3">
    <name type="scientific">Hexamita inflata</name>
    <dbReference type="NCBI Taxonomy" id="28002"/>
    <lineage>
        <taxon>Eukaryota</taxon>
        <taxon>Metamonada</taxon>
        <taxon>Diplomonadida</taxon>
        <taxon>Hexamitidae</taxon>
        <taxon>Hexamitinae</taxon>
        <taxon>Hexamita</taxon>
    </lineage>
</organism>
<feature type="compositionally biased region" description="Low complexity" evidence="1">
    <location>
        <begin position="154"/>
        <end position="172"/>
    </location>
</feature>
<evidence type="ECO:0000313" key="5">
    <source>
        <dbReference type="EMBL" id="CAL6105120.1"/>
    </source>
</evidence>
<name>A0AA86P7U4_9EUKA</name>
<evidence type="ECO:0000313" key="3">
    <source>
        <dbReference type="EMBL" id="CAI9933599.1"/>
    </source>
</evidence>
<sequence length="288" mass="32325">MIQRRIFGNPQKHHNTNFSPPCYHTLQFTKVFKQNKRYFRITAKAAATREPGKLECPGFNQKNNNEPIRKTVVRPELLSTPNTVIIIYSHSNITPTPTINSRRQKQNIPVSVFHYYTISTTYSPTFIHYPISTQPPPRHPAIHPTQAPTPTPASPTQAPQPRSSTRAQGLQSQVVPGGVVVVVRSSSKEQWQQQGVVVRSSGKEQWRRGERETPPPDTTGYHHHTGPLTGWGSRGLGTRVMVEGRESQGEGERVMEEGKSDGGKEGWRERGMEGKRDGGKEGILRNQQ</sequence>
<protein>
    <submittedName>
        <fullName evidence="4">Hypothetical_protein</fullName>
    </submittedName>
</protein>
<reference evidence="3" key="1">
    <citation type="submission" date="2023-06" db="EMBL/GenBank/DDBJ databases">
        <authorList>
            <person name="Kurt Z."/>
        </authorList>
    </citation>
    <scope>NUCLEOTIDE SEQUENCE</scope>
</reference>
<dbReference type="EMBL" id="CAXDID020000592">
    <property type="protein sequence ID" value="CAL6105120.1"/>
    <property type="molecule type" value="Genomic_DNA"/>
</dbReference>
<dbReference type="Proteomes" id="UP001642409">
    <property type="component" value="Unassembled WGS sequence"/>
</dbReference>
<gene>
    <name evidence="2" type="ORF">HINF_LOCUS16800</name>
    <name evidence="4" type="ORF">HINF_LOCUS19084</name>
    <name evidence="3" type="ORF">HINF_LOCUS21244</name>
    <name evidence="5" type="ORF">HINF_LOCUS73110</name>
</gene>
<dbReference type="EMBL" id="CAXDID020000049">
    <property type="protein sequence ID" value="CAL6004843.1"/>
    <property type="molecule type" value="Genomic_DNA"/>
</dbReference>
<feature type="compositionally biased region" description="Basic and acidic residues" evidence="1">
    <location>
        <begin position="201"/>
        <end position="214"/>
    </location>
</feature>
<evidence type="ECO:0000313" key="2">
    <source>
        <dbReference type="EMBL" id="CAI9929155.1"/>
    </source>
</evidence>
<comment type="caution">
    <text evidence="3">The sequence shown here is derived from an EMBL/GenBank/DDBJ whole genome shotgun (WGS) entry which is preliminary data.</text>
</comment>
<feature type="region of interest" description="Disordered" evidence="1">
    <location>
        <begin position="190"/>
        <end position="288"/>
    </location>
</feature>
<dbReference type="AlphaFoldDB" id="A0AA86P7U4"/>